<accession>A0ABR0AWK7</accession>
<comment type="caution">
    <text evidence="2">The sequence shown here is derived from an EMBL/GenBank/DDBJ whole genome shotgun (WGS) entry which is preliminary data.</text>
</comment>
<protein>
    <submittedName>
        <fullName evidence="2">Uncharacterized protein</fullName>
    </submittedName>
</protein>
<keyword evidence="3" id="KW-1185">Reference proteome</keyword>
<keyword evidence="1" id="KW-0732">Signal</keyword>
<organism evidence="2 3">
    <name type="scientific">Daphnia magna</name>
    <dbReference type="NCBI Taxonomy" id="35525"/>
    <lineage>
        <taxon>Eukaryota</taxon>
        <taxon>Metazoa</taxon>
        <taxon>Ecdysozoa</taxon>
        <taxon>Arthropoda</taxon>
        <taxon>Crustacea</taxon>
        <taxon>Branchiopoda</taxon>
        <taxon>Diplostraca</taxon>
        <taxon>Cladocera</taxon>
        <taxon>Anomopoda</taxon>
        <taxon>Daphniidae</taxon>
        <taxon>Daphnia</taxon>
    </lineage>
</organism>
<reference evidence="2 3" key="1">
    <citation type="journal article" date="2023" name="Nucleic Acids Res.">
        <title>The hologenome of Daphnia magna reveals possible DNA methylation and microbiome-mediated evolution of the host genome.</title>
        <authorList>
            <person name="Chaturvedi A."/>
            <person name="Li X."/>
            <person name="Dhandapani V."/>
            <person name="Marshall H."/>
            <person name="Kissane S."/>
            <person name="Cuenca-Cambronero M."/>
            <person name="Asole G."/>
            <person name="Calvet F."/>
            <person name="Ruiz-Romero M."/>
            <person name="Marangio P."/>
            <person name="Guigo R."/>
            <person name="Rago D."/>
            <person name="Mirbahai L."/>
            <person name="Eastwood N."/>
            <person name="Colbourne J.K."/>
            <person name="Zhou J."/>
            <person name="Mallon E."/>
            <person name="Orsini L."/>
        </authorList>
    </citation>
    <scope>NUCLEOTIDE SEQUENCE [LARGE SCALE GENOMIC DNA]</scope>
    <source>
        <strain evidence="2">LRV0_1</strain>
    </source>
</reference>
<dbReference type="EMBL" id="JAOYFB010000039">
    <property type="protein sequence ID" value="KAK4029414.1"/>
    <property type="molecule type" value="Genomic_DNA"/>
</dbReference>
<evidence type="ECO:0000256" key="1">
    <source>
        <dbReference type="SAM" id="SignalP"/>
    </source>
</evidence>
<dbReference type="Proteomes" id="UP001234178">
    <property type="component" value="Unassembled WGS sequence"/>
</dbReference>
<gene>
    <name evidence="2" type="ORF">OUZ56_022406</name>
</gene>
<feature type="signal peptide" evidence="1">
    <location>
        <begin position="1"/>
        <end position="21"/>
    </location>
</feature>
<feature type="chain" id="PRO_5046222577" evidence="1">
    <location>
        <begin position="22"/>
        <end position="103"/>
    </location>
</feature>
<proteinExistence type="predicted"/>
<sequence length="103" mass="11129">MTANTQRLLLLFLAEKASISANGETGGDVCRAESLIPFINAVKEMLAALLAGKKKIPVTLSVHTSFAIDEVHKESSPPIINKLERWKDENLPTVSSLGRTLDG</sequence>
<evidence type="ECO:0000313" key="2">
    <source>
        <dbReference type="EMBL" id="KAK4029414.1"/>
    </source>
</evidence>
<evidence type="ECO:0000313" key="3">
    <source>
        <dbReference type="Proteomes" id="UP001234178"/>
    </source>
</evidence>
<name>A0ABR0AWK7_9CRUS</name>